<keyword evidence="2" id="KW-1185">Reference proteome</keyword>
<dbReference type="RefSeq" id="WP_244157041.1">
    <property type="nucleotide sequence ID" value="NZ_FNIZ01000002.1"/>
</dbReference>
<protein>
    <submittedName>
        <fullName evidence="1">Uncharacterized protein</fullName>
    </submittedName>
</protein>
<reference evidence="2" key="1">
    <citation type="submission" date="2016-10" db="EMBL/GenBank/DDBJ databases">
        <authorList>
            <person name="Varghese N."/>
            <person name="Submissions S."/>
        </authorList>
    </citation>
    <scope>NUCLEOTIDE SEQUENCE [LARGE SCALE GENOMIC DNA]</scope>
    <source>
        <strain evidence="2">CGMCC 1.3703</strain>
    </source>
</reference>
<proteinExistence type="predicted"/>
<sequence length="148" mass="17030">MEHRISHRNMDELLKGLEDDYVKAVRGNEAKSVDAFVEQFLYDSWDYNDQNIETIKAVMSRYTQGEIYETTFSGAFNEMVDHVQDKLEELDSDKEYPVIQDGQGASILIAFVDGLVIQYFTGCCTVDQLKELAPQHKQILLQALRTEK</sequence>
<dbReference type="Proteomes" id="UP000198860">
    <property type="component" value="Unassembled WGS sequence"/>
</dbReference>
<dbReference type="EMBL" id="FNIZ01000002">
    <property type="protein sequence ID" value="SDO01025.1"/>
    <property type="molecule type" value="Genomic_DNA"/>
</dbReference>
<organism evidence="1 2">
    <name type="scientific">Halobacillus aidingensis</name>
    <dbReference type="NCBI Taxonomy" id="240303"/>
    <lineage>
        <taxon>Bacteria</taxon>
        <taxon>Bacillati</taxon>
        <taxon>Bacillota</taxon>
        <taxon>Bacilli</taxon>
        <taxon>Bacillales</taxon>
        <taxon>Bacillaceae</taxon>
        <taxon>Halobacillus</taxon>
    </lineage>
</organism>
<name>A0A1H0G2A8_HALAD</name>
<evidence type="ECO:0000313" key="1">
    <source>
        <dbReference type="EMBL" id="SDO01025.1"/>
    </source>
</evidence>
<gene>
    <name evidence="1" type="ORF">SAMN05421677_102198</name>
</gene>
<dbReference type="AlphaFoldDB" id="A0A1H0G2A8"/>
<accession>A0A1H0G2A8</accession>
<evidence type="ECO:0000313" key="2">
    <source>
        <dbReference type="Proteomes" id="UP000198860"/>
    </source>
</evidence>